<dbReference type="OrthoDB" id="4269629at2"/>
<organism evidence="3 4">
    <name type="scientific">Zoogloea oleivorans</name>
    <dbReference type="NCBI Taxonomy" id="1552750"/>
    <lineage>
        <taxon>Bacteria</taxon>
        <taxon>Pseudomonadati</taxon>
        <taxon>Pseudomonadota</taxon>
        <taxon>Betaproteobacteria</taxon>
        <taxon>Rhodocyclales</taxon>
        <taxon>Zoogloeaceae</taxon>
        <taxon>Zoogloea</taxon>
    </lineage>
</organism>
<dbReference type="GO" id="GO:0052689">
    <property type="term" value="F:carboxylic ester hydrolase activity"/>
    <property type="evidence" value="ECO:0007669"/>
    <property type="project" value="UniProtKB-ARBA"/>
</dbReference>
<comment type="caution">
    <text evidence="3">The sequence shown here is derived from an EMBL/GenBank/DDBJ whole genome shotgun (WGS) entry which is preliminary data.</text>
</comment>
<dbReference type="Pfam" id="PF12146">
    <property type="entry name" value="Hydrolase_4"/>
    <property type="match status" value="1"/>
</dbReference>
<dbReference type="InterPro" id="IPR050261">
    <property type="entry name" value="FrsA_esterase"/>
</dbReference>
<reference evidence="3 4" key="1">
    <citation type="submission" date="2019-01" db="EMBL/GenBank/DDBJ databases">
        <title>Zoogloea oleivorans genome sequencing and assembly.</title>
        <authorList>
            <person name="Tancsics A."/>
            <person name="Farkas M."/>
            <person name="Kriszt B."/>
            <person name="Maroti G."/>
            <person name="Horvath B."/>
        </authorList>
    </citation>
    <scope>NUCLEOTIDE SEQUENCE [LARGE SCALE GENOMIC DNA]</scope>
    <source>
        <strain evidence="3 4">Buc</strain>
    </source>
</reference>
<protein>
    <submittedName>
        <fullName evidence="3">Alpha/beta fold hydrolase</fullName>
    </submittedName>
</protein>
<evidence type="ECO:0000313" key="4">
    <source>
        <dbReference type="Proteomes" id="UP000389128"/>
    </source>
</evidence>
<keyword evidence="4" id="KW-1185">Reference proteome</keyword>
<sequence>MVTLFVVLVAIAVLGLNRLIRTGLAAPRVPERGVPDGLPWREVWIPAMRGKTLFGWFIPAGRDEGDTTPALAILHGWGGNAEVMLPLAGPLHAAGYALLFFDARSHGRSDGDTFASLPRFAEDLEQAVCWLKRQPGVDASRVGVIGHSVGAGAALLAASRRRDLAAVVSLAAFAHPATMMRRWLAWKGIPYRPLGAYILFYVQRVIGHRFDAIAPCNTIRRASCPVLLAHGTEDDTVPVSDAELIYANREDGRVRLLLVPGSHDEYVELAKAMEAMIAFLNGAMQVVPDHSVAPPVPSCLTGCS</sequence>
<dbReference type="SUPFAM" id="SSF53474">
    <property type="entry name" value="alpha/beta-Hydrolases"/>
    <property type="match status" value="1"/>
</dbReference>
<accession>A0A6C2CQI2</accession>
<dbReference type="PANTHER" id="PTHR22946:SF9">
    <property type="entry name" value="POLYKETIDE TRANSFERASE AF380"/>
    <property type="match status" value="1"/>
</dbReference>
<dbReference type="InterPro" id="IPR022742">
    <property type="entry name" value="Hydrolase_4"/>
</dbReference>
<dbReference type="PANTHER" id="PTHR22946">
    <property type="entry name" value="DIENELACTONE HYDROLASE DOMAIN-CONTAINING PROTEIN-RELATED"/>
    <property type="match status" value="1"/>
</dbReference>
<feature type="domain" description="Serine aminopeptidase S33" evidence="2">
    <location>
        <begin position="70"/>
        <end position="186"/>
    </location>
</feature>
<proteinExistence type="predicted"/>
<keyword evidence="1 3" id="KW-0378">Hydrolase</keyword>
<dbReference type="InterPro" id="IPR029058">
    <property type="entry name" value="AB_hydrolase_fold"/>
</dbReference>
<evidence type="ECO:0000259" key="2">
    <source>
        <dbReference type="Pfam" id="PF12146"/>
    </source>
</evidence>
<dbReference type="Proteomes" id="UP000389128">
    <property type="component" value="Unassembled WGS sequence"/>
</dbReference>
<dbReference type="AlphaFoldDB" id="A0A6C2CQI2"/>
<name>A0A6C2CQI2_9RHOO</name>
<gene>
    <name evidence="3" type="ORF">ETQ85_12850</name>
</gene>
<dbReference type="EMBL" id="SDKK01000011">
    <property type="protein sequence ID" value="TYC56278.1"/>
    <property type="molecule type" value="Genomic_DNA"/>
</dbReference>
<evidence type="ECO:0000256" key="1">
    <source>
        <dbReference type="ARBA" id="ARBA00022801"/>
    </source>
</evidence>
<dbReference type="Gene3D" id="3.40.50.1820">
    <property type="entry name" value="alpha/beta hydrolase"/>
    <property type="match status" value="1"/>
</dbReference>
<evidence type="ECO:0000313" key="3">
    <source>
        <dbReference type="EMBL" id="TYC56278.1"/>
    </source>
</evidence>